<keyword evidence="1" id="KW-1133">Transmembrane helix</keyword>
<keyword evidence="1" id="KW-0769">Symport</keyword>
<reference evidence="2" key="1">
    <citation type="submission" date="2022-06" db="EMBL/GenBank/DDBJ databases">
        <title>Genome sequencing of Brevibacillus sp. BB3-R1.</title>
        <authorList>
            <person name="Heo J."/>
            <person name="Lee D."/>
            <person name="Won M."/>
            <person name="Han B.-H."/>
            <person name="Hong S.-B."/>
            <person name="Kwon S.-W."/>
        </authorList>
    </citation>
    <scope>NUCLEOTIDE SEQUENCE</scope>
    <source>
        <strain evidence="2">BB3-R1</strain>
    </source>
</reference>
<feature type="transmembrane region" description="Helical" evidence="1">
    <location>
        <begin position="100"/>
        <end position="127"/>
    </location>
</feature>
<comment type="function">
    <text evidence="1">Catalyzes the sodium-dependent transport of glutamate.</text>
</comment>
<feature type="transmembrane region" description="Helical" evidence="1">
    <location>
        <begin position="71"/>
        <end position="93"/>
    </location>
</feature>
<keyword evidence="1" id="KW-0406">Ion transport</keyword>
<feature type="transmembrane region" description="Helical" evidence="1">
    <location>
        <begin position="379"/>
        <end position="406"/>
    </location>
</feature>
<comment type="similarity">
    <text evidence="1">Belongs to the glutamate:Na(+) symporter (ESS) (TC 2.A.27) family.</text>
</comment>
<evidence type="ECO:0000256" key="1">
    <source>
        <dbReference type="HAMAP-Rule" id="MF_02062"/>
    </source>
</evidence>
<accession>A0ABY4WL32</accession>
<feature type="transmembrane region" description="Helical" evidence="1">
    <location>
        <begin position="169"/>
        <end position="189"/>
    </location>
</feature>
<feature type="transmembrane region" description="Helical" evidence="1">
    <location>
        <begin position="250"/>
        <end position="269"/>
    </location>
</feature>
<comment type="subcellular location">
    <subcellularLocation>
        <location evidence="1">Cell membrane</location>
        <topology evidence="1">Multi-pass membrane protein</topology>
    </subcellularLocation>
</comment>
<keyword evidence="1" id="KW-0472">Membrane</keyword>
<dbReference type="PANTHER" id="PTHR36178">
    <property type="entry name" value="SLR0625 PROTEIN"/>
    <property type="match status" value="1"/>
</dbReference>
<dbReference type="HAMAP" id="MF_02062">
    <property type="entry name" value="GltS"/>
    <property type="match status" value="1"/>
</dbReference>
<evidence type="ECO:0000313" key="3">
    <source>
        <dbReference type="Proteomes" id="UP001056500"/>
    </source>
</evidence>
<feature type="transmembrane region" description="Helical" evidence="1">
    <location>
        <begin position="344"/>
        <end position="367"/>
    </location>
</feature>
<dbReference type="InterPro" id="IPR004445">
    <property type="entry name" value="GltS"/>
</dbReference>
<proteinExistence type="inferred from homology"/>
<dbReference type="PANTHER" id="PTHR36178:SF1">
    <property type="entry name" value="SODIUM_GLUTAMATE SYMPORTER"/>
    <property type="match status" value="1"/>
</dbReference>
<keyword evidence="3" id="KW-1185">Reference proteome</keyword>
<keyword evidence="1" id="KW-1003">Cell membrane</keyword>
<organism evidence="2 3">
    <name type="scientific">Brevibacillus ruminantium</name>
    <dbReference type="NCBI Taxonomy" id="2950604"/>
    <lineage>
        <taxon>Bacteria</taxon>
        <taxon>Bacillati</taxon>
        <taxon>Bacillota</taxon>
        <taxon>Bacilli</taxon>
        <taxon>Bacillales</taxon>
        <taxon>Paenibacillaceae</taxon>
        <taxon>Brevibacillus</taxon>
    </lineage>
</organism>
<dbReference type="Pfam" id="PF03616">
    <property type="entry name" value="Glt_symporter"/>
    <property type="match status" value="1"/>
</dbReference>
<name>A0ABY4WL32_9BACL</name>
<feature type="transmembrane region" description="Helical" evidence="1">
    <location>
        <begin position="309"/>
        <end position="332"/>
    </location>
</feature>
<keyword evidence="1" id="KW-0029">Amino-acid transport</keyword>
<keyword evidence="1" id="KW-0813">Transport</keyword>
<gene>
    <name evidence="2" type="ORF">NDK47_11580</name>
</gene>
<keyword evidence="1" id="KW-0812">Transmembrane</keyword>
<dbReference type="RefSeq" id="WP_251874966.1">
    <property type="nucleotide sequence ID" value="NZ_CP098755.1"/>
</dbReference>
<feature type="transmembrane region" description="Helical" evidence="1">
    <location>
        <begin position="41"/>
        <end position="59"/>
    </location>
</feature>
<protein>
    <recommendedName>
        <fullName evidence="1">Sodium/glutamate symporter</fullName>
    </recommendedName>
</protein>
<dbReference type="Proteomes" id="UP001056500">
    <property type="component" value="Chromosome"/>
</dbReference>
<evidence type="ECO:0000313" key="2">
    <source>
        <dbReference type="EMBL" id="USG67873.1"/>
    </source>
</evidence>
<feature type="transmembrane region" description="Helical" evidence="1">
    <location>
        <begin position="12"/>
        <end position="29"/>
    </location>
</feature>
<keyword evidence="1" id="KW-0915">Sodium</keyword>
<sequence>MIINEGVLELNLITSTAVGIFLLLLGMWLNKKVDIFKKYCIPSPVIGGFSFAVIVWLLREFDVVQLKTDTTIGDLLMFVFFVTIGLAGSLSLIKKGGKVLFFYILVCWGLAIFQNGFGVALASLLGIDPLLGIASGSAALEGGHGMAAAMAPSIEAAGGTGALTVGLAAATYGLVAGSLIGGPLGNWLIKKNKLKIETDDNWARSVDEPEKQNQVASINYKNVLTIVAVILLVLAFGTNVAKWLTYVTGFTIPGHVFSLFVGLLFASFNNKKNIVHIDSKILDVFSMVALELFLTMAMMNLKIWELYDLAVPLLIILLAQTIAIIFIAWLIIFKVTGKNYDAALLAAGFIGHGLGATANALAVMDAITKKYGVVSKKAFFIIPVSGSMLVDIVGVPSIVIFTNFFAH</sequence>
<feature type="transmembrane region" description="Helical" evidence="1">
    <location>
        <begin position="223"/>
        <end position="244"/>
    </location>
</feature>
<dbReference type="EMBL" id="CP098755">
    <property type="protein sequence ID" value="USG67873.1"/>
    <property type="molecule type" value="Genomic_DNA"/>
</dbReference>
<keyword evidence="1" id="KW-0739">Sodium transport</keyword>
<feature type="transmembrane region" description="Helical" evidence="1">
    <location>
        <begin position="281"/>
        <end position="303"/>
    </location>
</feature>